<keyword evidence="2" id="KW-1185">Reference proteome</keyword>
<gene>
    <name evidence="1" type="ORF">Bca52824_064059</name>
</gene>
<dbReference type="AlphaFoldDB" id="A0A8X7U8R2"/>
<protein>
    <submittedName>
        <fullName evidence="1">Uncharacterized protein</fullName>
    </submittedName>
</protein>
<evidence type="ECO:0000313" key="2">
    <source>
        <dbReference type="Proteomes" id="UP000886595"/>
    </source>
</evidence>
<sequence>MVAAAVLILPNFLVDHSLVNKLTVKLREVERFSLFVKHSCQKFAETAVSSAMCFLLSKAAMVCLLGGLYLLEGKGRDKQVLGSVAEAVGTSCLHIPVGLHSDCWLLQLPSALSSC</sequence>
<evidence type="ECO:0000313" key="1">
    <source>
        <dbReference type="EMBL" id="KAG2269504.1"/>
    </source>
</evidence>
<dbReference type="Proteomes" id="UP000886595">
    <property type="component" value="Unassembled WGS sequence"/>
</dbReference>
<organism evidence="1 2">
    <name type="scientific">Brassica carinata</name>
    <name type="common">Ethiopian mustard</name>
    <name type="synonym">Abyssinian cabbage</name>
    <dbReference type="NCBI Taxonomy" id="52824"/>
    <lineage>
        <taxon>Eukaryota</taxon>
        <taxon>Viridiplantae</taxon>
        <taxon>Streptophyta</taxon>
        <taxon>Embryophyta</taxon>
        <taxon>Tracheophyta</taxon>
        <taxon>Spermatophyta</taxon>
        <taxon>Magnoliopsida</taxon>
        <taxon>eudicotyledons</taxon>
        <taxon>Gunneridae</taxon>
        <taxon>Pentapetalae</taxon>
        <taxon>rosids</taxon>
        <taxon>malvids</taxon>
        <taxon>Brassicales</taxon>
        <taxon>Brassicaceae</taxon>
        <taxon>Brassiceae</taxon>
        <taxon>Brassica</taxon>
    </lineage>
</organism>
<name>A0A8X7U8R2_BRACI</name>
<accession>A0A8X7U8R2</accession>
<dbReference type="EMBL" id="JAAMPC010000013">
    <property type="protein sequence ID" value="KAG2269504.1"/>
    <property type="molecule type" value="Genomic_DNA"/>
</dbReference>
<reference evidence="1 2" key="1">
    <citation type="submission" date="2020-02" db="EMBL/GenBank/DDBJ databases">
        <authorList>
            <person name="Ma Q."/>
            <person name="Huang Y."/>
            <person name="Song X."/>
            <person name="Pei D."/>
        </authorList>
    </citation>
    <scope>NUCLEOTIDE SEQUENCE [LARGE SCALE GENOMIC DNA]</scope>
    <source>
        <strain evidence="1">Sxm20200214</strain>
        <tissue evidence="1">Leaf</tissue>
    </source>
</reference>
<comment type="caution">
    <text evidence="1">The sequence shown here is derived from an EMBL/GenBank/DDBJ whole genome shotgun (WGS) entry which is preliminary data.</text>
</comment>
<proteinExistence type="predicted"/>